<keyword evidence="11" id="KW-1185">Reference proteome</keyword>
<reference evidence="10" key="1">
    <citation type="submission" date="2020-08" db="EMBL/GenBank/DDBJ databases">
        <title>Multicomponent nature underlies the extraordinary mechanical properties of spider dragline silk.</title>
        <authorList>
            <person name="Kono N."/>
            <person name="Nakamura H."/>
            <person name="Mori M."/>
            <person name="Yoshida Y."/>
            <person name="Ohtoshi R."/>
            <person name="Malay A.D."/>
            <person name="Moran D.A.P."/>
            <person name="Tomita M."/>
            <person name="Numata K."/>
            <person name="Arakawa K."/>
        </authorList>
    </citation>
    <scope>NUCLEOTIDE SEQUENCE</scope>
</reference>
<dbReference type="PANTHER" id="PTHR34252:SF1">
    <property type="entry name" value="CENTRIOLAR SATELLITE-ASSOCIATED TUBULIN POLYGLUTAMYLASE COMPLEX REGULATOR 1"/>
    <property type="match status" value="1"/>
</dbReference>
<feature type="compositionally biased region" description="Basic and acidic residues" evidence="9">
    <location>
        <begin position="507"/>
        <end position="523"/>
    </location>
</feature>
<feature type="region of interest" description="Disordered" evidence="9">
    <location>
        <begin position="219"/>
        <end position="241"/>
    </location>
</feature>
<evidence type="ECO:0000256" key="6">
    <source>
        <dbReference type="ARBA" id="ARBA00033750"/>
    </source>
</evidence>
<name>A0A8X6IWC0_NEPPI</name>
<feature type="region of interest" description="Disordered" evidence="9">
    <location>
        <begin position="493"/>
        <end position="538"/>
    </location>
</feature>
<evidence type="ECO:0000256" key="7">
    <source>
        <dbReference type="ARBA" id="ARBA00033769"/>
    </source>
</evidence>
<keyword evidence="5" id="KW-0206">Cytoskeleton</keyword>
<sequence length="538" mass="61140">MAESRFEKELLEATKFLKQHNLEFYLRDAVDRFLTSSEIKPPYETTPASFLVEYFCNVHEGTHILLQEFSFISGTLYNRLCVIRAITLMYEPLMYKSDTLDAKNYHSLLQLVFPGFPFSVVQSAFDLSETPEQQNVELTFVEFVKFLKRSFCVGKFHYEDKIISAEIDIKIEELSKSYELKRENLLKGKSLQSLDESDCFESFQGSITENSDQSIELELSEGNTTSSEESEKETDEKLPFSLPGFSPEQNVSILEERGDDQLYRYTIISGTNLSSAFEKLSTLMDPDSTLREKSVEETDEKIALLPYRSKEASKGKKNVRHFKKKDEDQVPVRSFDLGKDAISLRKQRSDPISREKPTKRFERKLSYSSYGIGTTKVMQSESTPQKIKNKGRKPLNVPMTITRIPDDVKYFGVKQPGLSSGSKGTTEVYLDQGTKPRRLPGSEPFSRGKSSKTIGGNTTRPSFGFKDSFASKRIGKPLEERVDVHQLLENTRRLAQQSKLKGIGKLPSKEEPLSSGKPDEGTGRKLPYSYSGARPKKM</sequence>
<evidence type="ECO:0000256" key="1">
    <source>
        <dbReference type="ARBA" id="ARBA00004607"/>
    </source>
</evidence>
<comment type="caution">
    <text evidence="10">The sequence shown here is derived from an EMBL/GenBank/DDBJ whole genome shotgun (WGS) entry which is preliminary data.</text>
</comment>
<comment type="subcellular location">
    <subcellularLocation>
        <location evidence="1">Cytoplasm</location>
        <location evidence="1">Cytoskeleton</location>
        <location evidence="1">Microtubule organizing center</location>
        <location evidence="1">Centrosome</location>
        <location evidence="1">Centriolar satellite</location>
    </subcellularLocation>
</comment>
<evidence type="ECO:0000313" key="11">
    <source>
        <dbReference type="Proteomes" id="UP000887013"/>
    </source>
</evidence>
<dbReference type="EMBL" id="BMAW01094049">
    <property type="protein sequence ID" value="GFS63508.1"/>
    <property type="molecule type" value="Genomic_DNA"/>
</dbReference>
<dbReference type="Proteomes" id="UP000887013">
    <property type="component" value="Unassembled WGS sequence"/>
</dbReference>
<comment type="similarity">
    <text evidence="6">Belongs to the CSTPP1 family.</text>
</comment>
<evidence type="ECO:0000313" key="10">
    <source>
        <dbReference type="EMBL" id="GFS63508.1"/>
    </source>
</evidence>
<dbReference type="GO" id="GO:0034451">
    <property type="term" value="C:centriolar satellite"/>
    <property type="evidence" value="ECO:0007669"/>
    <property type="project" value="UniProtKB-SubCell"/>
</dbReference>
<keyword evidence="4" id="KW-0493">Microtubule</keyword>
<feature type="region of interest" description="Disordered" evidence="9">
    <location>
        <begin position="415"/>
        <end position="478"/>
    </location>
</feature>
<comment type="function">
    <text evidence="8">Regulator of the tubulin polyglutamylase complex (TPGC) that controls cytoskeletal organization, nuclear shape, and cilium disassembly by balancing microtubule and actin assembly. Regulates the assembly and stability of the TPGC and thereby modulates polyglutamylation of the microtubule, which antagonizes MAP4 binding.</text>
</comment>
<evidence type="ECO:0000256" key="4">
    <source>
        <dbReference type="ARBA" id="ARBA00022701"/>
    </source>
</evidence>
<dbReference type="OrthoDB" id="197906at2759"/>
<gene>
    <name evidence="10" type="primary">CK049_3</name>
    <name evidence="10" type="ORF">NPIL_686671</name>
</gene>
<evidence type="ECO:0000256" key="2">
    <source>
        <dbReference type="ARBA" id="ARBA00022490"/>
    </source>
</evidence>
<dbReference type="AlphaFoldDB" id="A0A8X6IWC0"/>
<dbReference type="InterPro" id="IPR038968">
    <property type="entry name" value="CSTPP1"/>
</dbReference>
<feature type="compositionally biased region" description="Polar residues" evidence="9">
    <location>
        <begin position="451"/>
        <end position="461"/>
    </location>
</feature>
<accession>A0A8X6IWC0</accession>
<proteinExistence type="inferred from homology"/>
<dbReference type="GO" id="GO:0005874">
    <property type="term" value="C:microtubule"/>
    <property type="evidence" value="ECO:0007669"/>
    <property type="project" value="UniProtKB-KW"/>
</dbReference>
<dbReference type="PANTHER" id="PTHR34252">
    <property type="entry name" value="UPF0705 PROTEIN C11ORF49"/>
    <property type="match status" value="1"/>
</dbReference>
<evidence type="ECO:0000256" key="8">
    <source>
        <dbReference type="ARBA" id="ARBA00045673"/>
    </source>
</evidence>
<evidence type="ECO:0000256" key="9">
    <source>
        <dbReference type="SAM" id="MobiDB-lite"/>
    </source>
</evidence>
<keyword evidence="2" id="KW-0963">Cytoplasm</keyword>
<organism evidence="10 11">
    <name type="scientific">Nephila pilipes</name>
    <name type="common">Giant wood spider</name>
    <name type="synonym">Nephila maculata</name>
    <dbReference type="NCBI Taxonomy" id="299642"/>
    <lineage>
        <taxon>Eukaryota</taxon>
        <taxon>Metazoa</taxon>
        <taxon>Ecdysozoa</taxon>
        <taxon>Arthropoda</taxon>
        <taxon>Chelicerata</taxon>
        <taxon>Arachnida</taxon>
        <taxon>Araneae</taxon>
        <taxon>Araneomorphae</taxon>
        <taxon>Entelegynae</taxon>
        <taxon>Araneoidea</taxon>
        <taxon>Nephilidae</taxon>
        <taxon>Nephila</taxon>
    </lineage>
</organism>
<evidence type="ECO:0000256" key="5">
    <source>
        <dbReference type="ARBA" id="ARBA00023212"/>
    </source>
</evidence>
<keyword evidence="3" id="KW-0597">Phosphoprotein</keyword>
<protein>
    <recommendedName>
        <fullName evidence="7">Centriolar satellite-associated tubulin polyglutamylase complex regulator 1</fullName>
    </recommendedName>
</protein>
<evidence type="ECO:0000256" key="3">
    <source>
        <dbReference type="ARBA" id="ARBA00022553"/>
    </source>
</evidence>